<dbReference type="InterPro" id="IPR002347">
    <property type="entry name" value="SDR_fam"/>
</dbReference>
<dbReference type="PRINTS" id="PR00081">
    <property type="entry name" value="GDHRDH"/>
</dbReference>
<dbReference type="OrthoDB" id="542013at2759"/>
<gene>
    <name evidence="2" type="ORF">K505DRAFT_399149</name>
</gene>
<dbReference type="Proteomes" id="UP000799757">
    <property type="component" value="Unassembled WGS sequence"/>
</dbReference>
<accession>A0A6A6XMQ9</accession>
<dbReference type="PANTHER" id="PTHR43157:SF35">
    <property type="entry name" value="DEHYDROGENASE_REDUCTASE FAMILY PROTEIN, PUTATIVE-RELATED"/>
    <property type="match status" value="1"/>
</dbReference>
<dbReference type="EMBL" id="MU001811">
    <property type="protein sequence ID" value="KAF2797225.1"/>
    <property type="molecule type" value="Genomic_DNA"/>
</dbReference>
<protein>
    <submittedName>
        <fullName evidence="2">Putative short-chain dehydrogenase/reductase family protein</fullName>
    </submittedName>
</protein>
<evidence type="ECO:0000313" key="2">
    <source>
        <dbReference type="EMBL" id="KAF2797225.1"/>
    </source>
</evidence>
<dbReference type="Gene3D" id="3.40.50.720">
    <property type="entry name" value="NAD(P)-binding Rossmann-like Domain"/>
    <property type="match status" value="1"/>
</dbReference>
<dbReference type="InterPro" id="IPR036291">
    <property type="entry name" value="NAD(P)-bd_dom_sf"/>
</dbReference>
<organism evidence="2 3">
    <name type="scientific">Melanomma pulvis-pyrius CBS 109.77</name>
    <dbReference type="NCBI Taxonomy" id="1314802"/>
    <lineage>
        <taxon>Eukaryota</taxon>
        <taxon>Fungi</taxon>
        <taxon>Dikarya</taxon>
        <taxon>Ascomycota</taxon>
        <taxon>Pezizomycotina</taxon>
        <taxon>Dothideomycetes</taxon>
        <taxon>Pleosporomycetidae</taxon>
        <taxon>Pleosporales</taxon>
        <taxon>Melanommataceae</taxon>
        <taxon>Melanomma</taxon>
    </lineage>
</organism>
<dbReference type="Pfam" id="PF00106">
    <property type="entry name" value="adh_short"/>
    <property type="match status" value="1"/>
</dbReference>
<dbReference type="PANTHER" id="PTHR43157">
    <property type="entry name" value="PHOSPHATIDYLINOSITOL-GLYCAN BIOSYNTHESIS CLASS F PROTEIN-RELATED"/>
    <property type="match status" value="1"/>
</dbReference>
<reference evidence="2" key="1">
    <citation type="journal article" date="2020" name="Stud. Mycol.">
        <title>101 Dothideomycetes genomes: a test case for predicting lifestyles and emergence of pathogens.</title>
        <authorList>
            <person name="Haridas S."/>
            <person name="Albert R."/>
            <person name="Binder M."/>
            <person name="Bloem J."/>
            <person name="Labutti K."/>
            <person name="Salamov A."/>
            <person name="Andreopoulos B."/>
            <person name="Baker S."/>
            <person name="Barry K."/>
            <person name="Bills G."/>
            <person name="Bluhm B."/>
            <person name="Cannon C."/>
            <person name="Castanera R."/>
            <person name="Culley D."/>
            <person name="Daum C."/>
            <person name="Ezra D."/>
            <person name="Gonzalez J."/>
            <person name="Henrissat B."/>
            <person name="Kuo A."/>
            <person name="Liang C."/>
            <person name="Lipzen A."/>
            <person name="Lutzoni F."/>
            <person name="Magnuson J."/>
            <person name="Mondo S."/>
            <person name="Nolan M."/>
            <person name="Ohm R."/>
            <person name="Pangilinan J."/>
            <person name="Park H.-J."/>
            <person name="Ramirez L."/>
            <person name="Alfaro M."/>
            <person name="Sun H."/>
            <person name="Tritt A."/>
            <person name="Yoshinaga Y."/>
            <person name="Zwiers L.-H."/>
            <person name="Turgeon B."/>
            <person name="Goodwin S."/>
            <person name="Spatafora J."/>
            <person name="Crous P."/>
            <person name="Grigoriev I."/>
        </authorList>
    </citation>
    <scope>NUCLEOTIDE SEQUENCE</scope>
    <source>
        <strain evidence="2">CBS 109.77</strain>
    </source>
</reference>
<keyword evidence="1" id="KW-0560">Oxidoreductase</keyword>
<dbReference type="AlphaFoldDB" id="A0A6A6XMQ9"/>
<evidence type="ECO:0000313" key="3">
    <source>
        <dbReference type="Proteomes" id="UP000799757"/>
    </source>
</evidence>
<dbReference type="SUPFAM" id="SSF51735">
    <property type="entry name" value="NAD(P)-binding Rossmann-fold domains"/>
    <property type="match status" value="1"/>
</dbReference>
<keyword evidence="3" id="KW-1185">Reference proteome</keyword>
<sequence>MSSKLEKDVAWESSILGIFYKQLFVHPKPILSTIQLSGQTAIITGANSGLGFEAARQLLHLGLSHLIMAVRSKIKGEAAASKLRSEFPSTKIEVSIVNLSDYDSITEFAKRCRDLEHIDFAILNAALQNSKFEKNDNTGHESVFQTNYLSTTLLVLLLSSIMKEKKHRHGTREPPVLTVVGSDTMYLSKFEASGPVFPRMDNPAPYAKIKQYMDSKLLLMMFVAQLADEISPEDIIINVSNPGLTAGTSLGKDDEKPGFMERYIVPIFIHALGRSTQVGASNYIHALVEEGRESHGSFVSDWAIKPYPALMYKKEGRNMIERLWQETTEELKSIGVDTLFQR</sequence>
<dbReference type="GO" id="GO:0016491">
    <property type="term" value="F:oxidoreductase activity"/>
    <property type="evidence" value="ECO:0007669"/>
    <property type="project" value="UniProtKB-KW"/>
</dbReference>
<proteinExistence type="predicted"/>
<evidence type="ECO:0000256" key="1">
    <source>
        <dbReference type="ARBA" id="ARBA00023002"/>
    </source>
</evidence>
<name>A0A6A6XMQ9_9PLEO</name>